<evidence type="ECO:0000313" key="3">
    <source>
        <dbReference type="Proteomes" id="UP000739180"/>
    </source>
</evidence>
<proteinExistence type="predicted"/>
<feature type="transmembrane region" description="Helical" evidence="1">
    <location>
        <begin position="60"/>
        <end position="76"/>
    </location>
</feature>
<dbReference type="RefSeq" id="WP_138771056.1">
    <property type="nucleotide sequence ID" value="NZ_JBHSSX010000107.1"/>
</dbReference>
<keyword evidence="1" id="KW-0812">Transmembrane</keyword>
<gene>
    <name evidence="2" type="ORF">FGS76_02570</name>
</gene>
<name>A0ABY2XPY3_9GAMM</name>
<keyword evidence="1" id="KW-1133">Transmembrane helix</keyword>
<accession>A0ABY2XPY3</accession>
<feature type="transmembrane region" description="Helical" evidence="1">
    <location>
        <begin position="31"/>
        <end position="48"/>
    </location>
</feature>
<protein>
    <submittedName>
        <fullName evidence="2">Uncharacterized protein</fullName>
    </submittedName>
</protein>
<organism evidence="2 3">
    <name type="scientific">Alloalcanivorax gelatiniphagus</name>
    <dbReference type="NCBI Taxonomy" id="1194167"/>
    <lineage>
        <taxon>Bacteria</taxon>
        <taxon>Pseudomonadati</taxon>
        <taxon>Pseudomonadota</taxon>
        <taxon>Gammaproteobacteria</taxon>
        <taxon>Oceanospirillales</taxon>
        <taxon>Alcanivoracaceae</taxon>
        <taxon>Alloalcanivorax</taxon>
    </lineage>
</organism>
<comment type="caution">
    <text evidence="2">The sequence shown here is derived from an EMBL/GenBank/DDBJ whole genome shotgun (WGS) entry which is preliminary data.</text>
</comment>
<evidence type="ECO:0000256" key="1">
    <source>
        <dbReference type="SAM" id="Phobius"/>
    </source>
</evidence>
<dbReference type="Proteomes" id="UP000739180">
    <property type="component" value="Unassembled WGS sequence"/>
</dbReference>
<dbReference type="EMBL" id="VCQT01000012">
    <property type="protein sequence ID" value="TMW14690.1"/>
    <property type="molecule type" value="Genomic_DNA"/>
</dbReference>
<keyword evidence="3" id="KW-1185">Reference proteome</keyword>
<evidence type="ECO:0000313" key="2">
    <source>
        <dbReference type="EMBL" id="TMW14690.1"/>
    </source>
</evidence>
<keyword evidence="1" id="KW-0472">Membrane</keyword>
<reference evidence="2 3" key="1">
    <citation type="submission" date="2019-05" db="EMBL/GenBank/DDBJ databases">
        <title>Genome of Alcanivorax gelatiniphagus, an oil degrading marine bacteria.</title>
        <authorList>
            <person name="Kwon K.K."/>
        </authorList>
    </citation>
    <scope>NUCLEOTIDE SEQUENCE [LARGE SCALE GENOMIC DNA]</scope>
    <source>
        <strain evidence="2 3">MEBiC 08158</strain>
    </source>
</reference>
<sequence>MEKMGKNAKMFFQYFFALVFAAASIEYLSTGFYFSGLFCFVFMVFPLFRERFVSKRGEVLFWTILVSMLVVLNFIAEYTEGLR</sequence>